<dbReference type="EMBL" id="JARBJD010000054">
    <property type="protein sequence ID" value="KAK2956565.1"/>
    <property type="molecule type" value="Genomic_DNA"/>
</dbReference>
<name>A0ABQ9XYJ5_9EUKA</name>
<comment type="caution">
    <text evidence="1">The sequence shown here is derived from an EMBL/GenBank/DDBJ whole genome shotgun (WGS) entry which is preliminary data.</text>
</comment>
<accession>A0ABQ9XYJ5</accession>
<protein>
    <submittedName>
        <fullName evidence="1">Uncharacterized protein</fullName>
    </submittedName>
</protein>
<evidence type="ECO:0000313" key="2">
    <source>
        <dbReference type="Proteomes" id="UP001281761"/>
    </source>
</evidence>
<keyword evidence="2" id="KW-1185">Reference proteome</keyword>
<dbReference type="Proteomes" id="UP001281761">
    <property type="component" value="Unassembled WGS sequence"/>
</dbReference>
<sequence>MSIPQLPFSMDCSVFLNWSEDQQQSDKEKAVVFLSLIATLKLRPVFDDSLEAKALKFLESVDPRDARSADAFLSSFGQTTDESLTDFVQSIGVLIYSANQAITNAVVKMLKRLIWGCSARVRYPLVQADLIPQLINILNPQSLSFTEAEDIHTNLMSIIPTSLWPALPDNLTQLDIEDNDEQQAVHEMVLQQVVVPSEKYICHLCVNRYSITNGDQSDNFLTLLAALLRISLYYQPTMDFVIHMPVILTITCCLTFFEDDRSIWTYLVLMIAFQRAWNKDGGETQQKGNIVHRKLRMEGTEDVNEEKLHNDSTRILGRWLIESLIDWNNMLGMNVPKPW</sequence>
<gene>
    <name evidence="1" type="ORF">BLNAU_8405</name>
</gene>
<reference evidence="1 2" key="1">
    <citation type="journal article" date="2022" name="bioRxiv">
        <title>Genomics of Preaxostyla Flagellates Illuminates Evolutionary Transitions and the Path Towards Mitochondrial Loss.</title>
        <authorList>
            <person name="Novak L.V.F."/>
            <person name="Treitli S.C."/>
            <person name="Pyrih J."/>
            <person name="Halakuc P."/>
            <person name="Pipaliya S.V."/>
            <person name="Vacek V."/>
            <person name="Brzon O."/>
            <person name="Soukal P."/>
            <person name="Eme L."/>
            <person name="Dacks J.B."/>
            <person name="Karnkowska A."/>
            <person name="Elias M."/>
            <person name="Hampl V."/>
        </authorList>
    </citation>
    <scope>NUCLEOTIDE SEQUENCE [LARGE SCALE GENOMIC DNA]</scope>
    <source>
        <strain evidence="1">NAU3</strain>
        <tissue evidence="1">Gut</tissue>
    </source>
</reference>
<organism evidence="1 2">
    <name type="scientific">Blattamonas nauphoetae</name>
    <dbReference type="NCBI Taxonomy" id="2049346"/>
    <lineage>
        <taxon>Eukaryota</taxon>
        <taxon>Metamonada</taxon>
        <taxon>Preaxostyla</taxon>
        <taxon>Oxymonadida</taxon>
        <taxon>Blattamonas</taxon>
    </lineage>
</organism>
<evidence type="ECO:0000313" key="1">
    <source>
        <dbReference type="EMBL" id="KAK2956565.1"/>
    </source>
</evidence>
<proteinExistence type="predicted"/>